<dbReference type="SUPFAM" id="SSF81660">
    <property type="entry name" value="Metal cation-transporting ATPase, ATP-binding domain N"/>
    <property type="match status" value="1"/>
</dbReference>
<feature type="binding site" evidence="14">
    <location>
        <position position="506"/>
    </location>
    <ligand>
        <name>ATP</name>
        <dbReference type="ChEBI" id="CHEBI:30616"/>
    </ligand>
</feature>
<keyword evidence="8 15" id="KW-0460">Magnesium</keyword>
<dbReference type="Proteomes" id="UP000011087">
    <property type="component" value="Unassembled WGS sequence"/>
</dbReference>
<evidence type="ECO:0000256" key="13">
    <source>
        <dbReference type="PIRSR" id="PIRSR606539-1"/>
    </source>
</evidence>
<feature type="transmembrane region" description="Helical" evidence="16">
    <location>
        <begin position="934"/>
        <end position="954"/>
    </location>
</feature>
<evidence type="ECO:0000313" key="22">
    <source>
        <dbReference type="Proteomes" id="UP000011087"/>
    </source>
</evidence>
<evidence type="ECO:0000256" key="5">
    <source>
        <dbReference type="ARBA" id="ARBA00022723"/>
    </source>
</evidence>
<dbReference type="SFLD" id="SFLDS00003">
    <property type="entry name" value="Haloacid_Dehalogenase"/>
    <property type="match status" value="1"/>
</dbReference>
<keyword evidence="11 16" id="KW-0472">Membrane</keyword>
<dbReference type="InterPro" id="IPR023214">
    <property type="entry name" value="HAD_sf"/>
</dbReference>
<feature type="binding site" evidence="14">
    <location>
        <position position="707"/>
    </location>
    <ligand>
        <name>ATP</name>
        <dbReference type="ChEBI" id="CHEBI:30616"/>
    </ligand>
</feature>
<dbReference type="GO" id="GO:0000287">
    <property type="term" value="F:magnesium ion binding"/>
    <property type="evidence" value="ECO:0007669"/>
    <property type="project" value="UniProtKB-UniRule"/>
</dbReference>
<name>L1IUZ8_GUITC</name>
<feature type="binding site" evidence="14">
    <location>
        <position position="364"/>
    </location>
    <ligand>
        <name>ATP</name>
        <dbReference type="ChEBI" id="CHEBI:30616"/>
    </ligand>
</feature>
<reference evidence="22" key="2">
    <citation type="submission" date="2012-11" db="EMBL/GenBank/DDBJ databases">
        <authorList>
            <person name="Kuo A."/>
            <person name="Curtis B.A."/>
            <person name="Tanifuji G."/>
            <person name="Burki F."/>
            <person name="Gruber A."/>
            <person name="Irimia M."/>
            <person name="Maruyama S."/>
            <person name="Arias M.C."/>
            <person name="Ball S.G."/>
            <person name="Gile G.H."/>
            <person name="Hirakawa Y."/>
            <person name="Hopkins J.F."/>
            <person name="Rensing S.A."/>
            <person name="Schmutz J."/>
            <person name="Symeonidi A."/>
            <person name="Elias M."/>
            <person name="Eveleigh R.J."/>
            <person name="Herman E.K."/>
            <person name="Klute M.J."/>
            <person name="Nakayama T."/>
            <person name="Obornik M."/>
            <person name="Reyes-Prieto A."/>
            <person name="Armbrust E.V."/>
            <person name="Aves S.J."/>
            <person name="Beiko R.G."/>
            <person name="Coutinho P."/>
            <person name="Dacks J.B."/>
            <person name="Durnford D.G."/>
            <person name="Fast N.M."/>
            <person name="Green B.R."/>
            <person name="Grisdale C."/>
            <person name="Hempe F."/>
            <person name="Henrissat B."/>
            <person name="Hoppner M.P."/>
            <person name="Ishida K.-I."/>
            <person name="Kim E."/>
            <person name="Koreny L."/>
            <person name="Kroth P.G."/>
            <person name="Liu Y."/>
            <person name="Malik S.-B."/>
            <person name="Maier U.G."/>
            <person name="McRose D."/>
            <person name="Mock T."/>
            <person name="Neilson J.A."/>
            <person name="Onodera N.T."/>
            <person name="Poole A.M."/>
            <person name="Pritham E.J."/>
            <person name="Richards T.A."/>
            <person name="Rocap G."/>
            <person name="Roy S.W."/>
            <person name="Sarai C."/>
            <person name="Schaack S."/>
            <person name="Shirato S."/>
            <person name="Slamovits C.H."/>
            <person name="Spencer D.F."/>
            <person name="Suzuki S."/>
            <person name="Worden A.Z."/>
            <person name="Zauner S."/>
            <person name="Barry K."/>
            <person name="Bell C."/>
            <person name="Bharti A.K."/>
            <person name="Crow J.A."/>
            <person name="Grimwood J."/>
            <person name="Kramer R."/>
            <person name="Lindquist E."/>
            <person name="Lucas S."/>
            <person name="Salamov A."/>
            <person name="McFadden G.I."/>
            <person name="Lane C.E."/>
            <person name="Keeling P.J."/>
            <person name="Gray M.W."/>
            <person name="Grigoriev I.V."/>
            <person name="Archibald J.M."/>
        </authorList>
    </citation>
    <scope>NUCLEOTIDE SEQUENCE</scope>
    <source>
        <strain evidence="22">CCMP2712</strain>
    </source>
</reference>
<evidence type="ECO:0000256" key="12">
    <source>
        <dbReference type="ARBA" id="ARBA00034036"/>
    </source>
</evidence>
<dbReference type="InterPro" id="IPR006539">
    <property type="entry name" value="P-type_ATPase_IV"/>
</dbReference>
<dbReference type="PANTHER" id="PTHR24092">
    <property type="entry name" value="PROBABLE PHOSPHOLIPID-TRANSPORTING ATPASE"/>
    <property type="match status" value="1"/>
</dbReference>
<feature type="binding site" evidence="14">
    <location>
        <position position="617"/>
    </location>
    <ligand>
        <name>ATP</name>
        <dbReference type="ChEBI" id="CHEBI:30616"/>
    </ligand>
</feature>
<feature type="non-terminal residue" evidence="20">
    <location>
        <position position="958"/>
    </location>
</feature>
<evidence type="ECO:0000313" key="21">
    <source>
        <dbReference type="EnsemblProtists" id="EKX40086"/>
    </source>
</evidence>
<dbReference type="InterPro" id="IPR023299">
    <property type="entry name" value="ATPase_P-typ_cyto_dom_N"/>
</dbReference>
<dbReference type="GO" id="GO:0005886">
    <property type="term" value="C:plasma membrane"/>
    <property type="evidence" value="ECO:0007669"/>
    <property type="project" value="TreeGrafter"/>
</dbReference>
<comment type="catalytic activity">
    <reaction evidence="12 16">
        <text>ATP + H2O + phospholipidSide 1 = ADP + phosphate + phospholipidSide 2.</text>
        <dbReference type="EC" id="7.6.2.1"/>
    </reaction>
</comment>
<keyword evidence="10 16" id="KW-1133">Transmembrane helix</keyword>
<feature type="active site" description="4-aspartylphosphate intermediate" evidence="13">
    <location>
        <position position="362"/>
    </location>
</feature>
<feature type="domain" description="P-type ATPase A" evidence="17">
    <location>
        <begin position="80"/>
        <end position="144"/>
    </location>
</feature>
<dbReference type="Pfam" id="PF00122">
    <property type="entry name" value="E1-E2_ATPase"/>
    <property type="match status" value="1"/>
</dbReference>
<comment type="similarity">
    <text evidence="3 16">Belongs to the cation transport ATPase (P-type) (TC 3.A.3) family. Type IV subfamily.</text>
</comment>
<dbReference type="InterPro" id="IPR036412">
    <property type="entry name" value="HAD-like_sf"/>
</dbReference>
<organism evidence="20">
    <name type="scientific">Guillardia theta (strain CCMP2712)</name>
    <name type="common">Cryptophyte</name>
    <dbReference type="NCBI Taxonomy" id="905079"/>
    <lineage>
        <taxon>Eukaryota</taxon>
        <taxon>Cryptophyceae</taxon>
        <taxon>Pyrenomonadales</taxon>
        <taxon>Geminigeraceae</taxon>
        <taxon>Guillardia</taxon>
    </lineage>
</organism>
<dbReference type="InterPro" id="IPR032630">
    <property type="entry name" value="P_typ_ATPase_c"/>
</dbReference>
<feature type="binding site" evidence="15">
    <location>
        <position position="362"/>
    </location>
    <ligand>
        <name>Mg(2+)</name>
        <dbReference type="ChEBI" id="CHEBI:18420"/>
    </ligand>
</feature>
<dbReference type="OMA" id="KKYIDCC"/>
<dbReference type="InterPro" id="IPR023298">
    <property type="entry name" value="ATPase_P-typ_TM_dom_sf"/>
</dbReference>
<feature type="transmembrane region" description="Helical" evidence="16">
    <location>
        <begin position="294"/>
        <end position="317"/>
    </location>
</feature>
<feature type="binding site" evidence="14">
    <location>
        <position position="730"/>
    </location>
    <ligand>
        <name>ATP</name>
        <dbReference type="ChEBI" id="CHEBI:30616"/>
    </ligand>
</feature>
<feature type="binding site" evidence="14">
    <location>
        <position position="616"/>
    </location>
    <ligand>
        <name>ATP</name>
        <dbReference type="ChEBI" id="CHEBI:30616"/>
    </ligand>
</feature>
<dbReference type="STRING" id="905079.L1IUZ8"/>
<dbReference type="InterPro" id="IPR044492">
    <property type="entry name" value="P_typ_ATPase_HD_dom"/>
</dbReference>
<feature type="binding site" evidence="14">
    <location>
        <position position="363"/>
    </location>
    <ligand>
        <name>ATP</name>
        <dbReference type="ChEBI" id="CHEBI:30616"/>
    </ligand>
</feature>
<keyword evidence="4 16" id="KW-0812">Transmembrane</keyword>
<proteinExistence type="inferred from homology"/>
<evidence type="ECO:0000256" key="3">
    <source>
        <dbReference type="ARBA" id="ARBA00008109"/>
    </source>
</evidence>
<dbReference type="NCBIfam" id="TIGR01652">
    <property type="entry name" value="ATPase-Plipid"/>
    <property type="match status" value="1"/>
</dbReference>
<feature type="domain" description="P-type ATPase N-terminal" evidence="18">
    <location>
        <begin position="1"/>
        <end position="49"/>
    </location>
</feature>
<protein>
    <recommendedName>
        <fullName evidence="16">Phospholipid-transporting ATPase</fullName>
        <ecNumber evidence="16">7.6.2.1</ecNumber>
    </recommendedName>
</protein>
<dbReference type="EMBL" id="JH993034">
    <property type="protein sequence ID" value="EKX40086.1"/>
    <property type="molecule type" value="Genomic_DNA"/>
</dbReference>
<accession>L1IUZ8</accession>
<dbReference type="RefSeq" id="XP_005827066.1">
    <property type="nucleotide sequence ID" value="XM_005827009.1"/>
</dbReference>
<feature type="binding site" evidence="14">
    <location>
        <position position="362"/>
    </location>
    <ligand>
        <name>ATP</name>
        <dbReference type="ChEBI" id="CHEBI:30616"/>
    </ligand>
</feature>
<feature type="binding site" evidence="15">
    <location>
        <position position="364"/>
    </location>
    <ligand>
        <name>Mg(2+)</name>
        <dbReference type="ChEBI" id="CHEBI:18420"/>
    </ligand>
</feature>
<feature type="binding site" evidence="14">
    <location>
        <position position="701"/>
    </location>
    <ligand>
        <name>ATP</name>
        <dbReference type="ChEBI" id="CHEBI:30616"/>
    </ligand>
</feature>
<feature type="binding site" evidence="15">
    <location>
        <position position="727"/>
    </location>
    <ligand>
        <name>Mg(2+)</name>
        <dbReference type="ChEBI" id="CHEBI:18420"/>
    </ligand>
</feature>
<dbReference type="SUPFAM" id="SSF81665">
    <property type="entry name" value="Calcium ATPase, transmembrane domain M"/>
    <property type="match status" value="1"/>
</dbReference>
<dbReference type="Gene3D" id="2.70.150.10">
    <property type="entry name" value="Calcium-transporting ATPase, cytoplasmic transduction domain A"/>
    <property type="match status" value="1"/>
</dbReference>
<feature type="domain" description="P-type ATPase C-terminal" evidence="19">
    <location>
        <begin position="753"/>
        <end position="957"/>
    </location>
</feature>
<dbReference type="GO" id="GO:0016887">
    <property type="term" value="F:ATP hydrolysis activity"/>
    <property type="evidence" value="ECO:0007669"/>
    <property type="project" value="InterPro"/>
</dbReference>
<evidence type="ECO:0000259" key="18">
    <source>
        <dbReference type="Pfam" id="PF16209"/>
    </source>
</evidence>
<keyword evidence="9 16" id="KW-1278">Translocase</keyword>
<dbReference type="EC" id="7.6.2.1" evidence="16"/>
<evidence type="ECO:0000259" key="17">
    <source>
        <dbReference type="Pfam" id="PF00122"/>
    </source>
</evidence>
<evidence type="ECO:0000256" key="16">
    <source>
        <dbReference type="RuleBase" id="RU362033"/>
    </source>
</evidence>
<evidence type="ECO:0000256" key="2">
    <source>
        <dbReference type="ARBA" id="ARBA00004308"/>
    </source>
</evidence>
<dbReference type="GO" id="GO:0045332">
    <property type="term" value="P:phospholipid translocation"/>
    <property type="evidence" value="ECO:0007669"/>
    <property type="project" value="TreeGrafter"/>
</dbReference>
<feature type="binding site" evidence="15">
    <location>
        <position position="731"/>
    </location>
    <ligand>
        <name>Mg(2+)</name>
        <dbReference type="ChEBI" id="CHEBI:18420"/>
    </ligand>
</feature>
<dbReference type="AlphaFoldDB" id="L1IUZ8"/>
<evidence type="ECO:0000256" key="4">
    <source>
        <dbReference type="ARBA" id="ARBA00022692"/>
    </source>
</evidence>
<feature type="non-terminal residue" evidence="20">
    <location>
        <position position="1"/>
    </location>
</feature>
<evidence type="ECO:0000256" key="8">
    <source>
        <dbReference type="ARBA" id="ARBA00022842"/>
    </source>
</evidence>
<dbReference type="GO" id="GO:0005524">
    <property type="term" value="F:ATP binding"/>
    <property type="evidence" value="ECO:0007669"/>
    <property type="project" value="UniProtKB-UniRule"/>
</dbReference>
<dbReference type="EnsemblProtists" id="EKX40086">
    <property type="protein sequence ID" value="EKX40086"/>
    <property type="gene ID" value="GUITHDRAFT_49091"/>
</dbReference>
<reference evidence="21" key="3">
    <citation type="submission" date="2015-06" db="UniProtKB">
        <authorList>
            <consortium name="EnsemblProtists"/>
        </authorList>
    </citation>
    <scope>IDENTIFICATION</scope>
</reference>
<dbReference type="InterPro" id="IPR059000">
    <property type="entry name" value="ATPase_P-type_domA"/>
</dbReference>
<dbReference type="InterPro" id="IPR032631">
    <property type="entry name" value="P-type_ATPase_N"/>
</dbReference>
<dbReference type="SUPFAM" id="SSF81653">
    <property type="entry name" value="Calcium ATPase, transduction domain A"/>
    <property type="match status" value="1"/>
</dbReference>
<evidence type="ECO:0000259" key="19">
    <source>
        <dbReference type="Pfam" id="PF16212"/>
    </source>
</evidence>
<comment type="subcellular location">
    <subcellularLocation>
        <location evidence="2">Endomembrane system</location>
    </subcellularLocation>
    <subcellularLocation>
        <location evidence="1 16">Membrane</location>
        <topology evidence="1 16">Multi-pass membrane protein</topology>
    </subcellularLocation>
</comment>
<dbReference type="NCBIfam" id="TIGR01494">
    <property type="entry name" value="ATPase_P-type"/>
    <property type="match status" value="1"/>
</dbReference>
<feature type="transmembrane region" description="Helical" evidence="16">
    <location>
        <begin position="909"/>
        <end position="927"/>
    </location>
</feature>
<dbReference type="Pfam" id="PF16209">
    <property type="entry name" value="PhoLip_ATPase_N"/>
    <property type="match status" value="1"/>
</dbReference>
<evidence type="ECO:0000256" key="7">
    <source>
        <dbReference type="ARBA" id="ARBA00022840"/>
    </source>
</evidence>
<dbReference type="Gene3D" id="3.40.50.1000">
    <property type="entry name" value="HAD superfamily/HAD-like"/>
    <property type="match status" value="1"/>
</dbReference>
<dbReference type="HOGENOM" id="CLU_000846_3_4_1"/>
<reference evidence="20 22" key="1">
    <citation type="journal article" date="2012" name="Nature">
        <title>Algal genomes reveal evolutionary mosaicism and the fate of nucleomorphs.</title>
        <authorList>
            <consortium name="DOE Joint Genome Institute"/>
            <person name="Curtis B.A."/>
            <person name="Tanifuji G."/>
            <person name="Burki F."/>
            <person name="Gruber A."/>
            <person name="Irimia M."/>
            <person name="Maruyama S."/>
            <person name="Arias M.C."/>
            <person name="Ball S.G."/>
            <person name="Gile G.H."/>
            <person name="Hirakawa Y."/>
            <person name="Hopkins J.F."/>
            <person name="Kuo A."/>
            <person name="Rensing S.A."/>
            <person name="Schmutz J."/>
            <person name="Symeonidi A."/>
            <person name="Elias M."/>
            <person name="Eveleigh R.J."/>
            <person name="Herman E.K."/>
            <person name="Klute M.J."/>
            <person name="Nakayama T."/>
            <person name="Obornik M."/>
            <person name="Reyes-Prieto A."/>
            <person name="Armbrust E.V."/>
            <person name="Aves S.J."/>
            <person name="Beiko R.G."/>
            <person name="Coutinho P."/>
            <person name="Dacks J.B."/>
            <person name="Durnford D.G."/>
            <person name="Fast N.M."/>
            <person name="Green B.R."/>
            <person name="Grisdale C.J."/>
            <person name="Hempel F."/>
            <person name="Henrissat B."/>
            <person name="Hoppner M.P."/>
            <person name="Ishida K."/>
            <person name="Kim E."/>
            <person name="Koreny L."/>
            <person name="Kroth P.G."/>
            <person name="Liu Y."/>
            <person name="Malik S.B."/>
            <person name="Maier U.G."/>
            <person name="McRose D."/>
            <person name="Mock T."/>
            <person name="Neilson J.A."/>
            <person name="Onodera N.T."/>
            <person name="Poole A.M."/>
            <person name="Pritham E.J."/>
            <person name="Richards T.A."/>
            <person name="Rocap G."/>
            <person name="Roy S.W."/>
            <person name="Sarai C."/>
            <person name="Schaack S."/>
            <person name="Shirato S."/>
            <person name="Slamovits C.H."/>
            <person name="Spencer D.F."/>
            <person name="Suzuki S."/>
            <person name="Worden A.Z."/>
            <person name="Zauner S."/>
            <person name="Barry K."/>
            <person name="Bell C."/>
            <person name="Bharti A.K."/>
            <person name="Crow J.A."/>
            <person name="Grimwood J."/>
            <person name="Kramer R."/>
            <person name="Lindquist E."/>
            <person name="Lucas S."/>
            <person name="Salamov A."/>
            <person name="McFadden G.I."/>
            <person name="Lane C.E."/>
            <person name="Keeling P.J."/>
            <person name="Gray M.W."/>
            <person name="Grigoriev I.V."/>
            <person name="Archibald J.M."/>
        </authorList>
    </citation>
    <scope>NUCLEOTIDE SEQUENCE</scope>
    <source>
        <strain evidence="20 22">CCMP2712</strain>
    </source>
</reference>
<feature type="binding site" evidence="14">
    <location>
        <position position="731"/>
    </location>
    <ligand>
        <name>ATP</name>
        <dbReference type="ChEBI" id="CHEBI:30616"/>
    </ligand>
</feature>
<comment type="cofactor">
    <cofactor evidence="15">
        <name>Mg(2+)</name>
        <dbReference type="ChEBI" id="CHEBI:18420"/>
    </cofactor>
</comment>
<dbReference type="SFLD" id="SFLDF00027">
    <property type="entry name" value="p-type_atpase"/>
    <property type="match status" value="1"/>
</dbReference>
<dbReference type="eggNOG" id="KOG0206">
    <property type="taxonomic scope" value="Eukaryota"/>
</dbReference>
<dbReference type="PaxDb" id="55529-EKX40086"/>
<feature type="transmembrane region" description="Helical" evidence="16">
    <location>
        <begin position="867"/>
        <end position="889"/>
    </location>
</feature>
<dbReference type="OrthoDB" id="377733at2759"/>
<dbReference type="GO" id="GO:0140326">
    <property type="term" value="F:ATPase-coupled intramembrane lipid transporter activity"/>
    <property type="evidence" value="ECO:0007669"/>
    <property type="project" value="UniProtKB-EC"/>
</dbReference>
<evidence type="ECO:0000256" key="9">
    <source>
        <dbReference type="ARBA" id="ARBA00022967"/>
    </source>
</evidence>
<sequence>IKTTKYNIITFLPKNLAEQFRRLFNVFWLIQCVISLIPSIAAYSAVTTIMGLVIVLVISMLKDGYEDYRRYVSDKEANTQPVYVFRDGKFEMIFAENLLVGDIVRVEKNQVFPADMVMVSSSDPSGITFVETSNLDGERNLKRMYALDHTKSLQDEASLLNLQGEIFVEKPNPYLYEFTGQWKMLHDSHPSHDLRAMFPISVENVCLRGARLKKTSWAVGIVVYAGMESKLAKNSSAARTKFSTMDKTLNFCIAMLFVFLTILSLALMGGSYAVAPSTNNYFYLQNASQSSQNLFLNFFTNLMLLNTFIPLSLMVTLEVSIFLQSFFMQWDDDLWSEERGNMRVLTSNLNSELGIIEYVFCDKTGTLTKNQMVFKGCSVYGRVFSEVMDGQLAEAMGSQETTPQLQRSLLTFMEALTICNDVVPEISKDIDSTLDLASSDPTTFVSSSPDEIGLVEVSMSALVIILDDNGRTIEYKVLHVIEFTPERRRMSVLIQRKDGTRMLLSKGADMAMLPLCKDNTDAAVLEKMMKVMKTSFCLFPFCRPFRPYEFIAFETSFLRTSSLFDRRKEEVARLYDTLERDLTCHGVTAVEDKLQEEVPETVQYLIRAGMHVWILTGDKLQTALTIAYSSSIISSDMALSVIDSSTWEELEQELRRAREEPPGPQGKALVIGGAALALAQTRAEEELVALCQACTVIVCARCAPVQKAQVVDLVIRKLNKVSLAVGDGGNDVPMILAANVGIGIMGNEGMQAARSSDFAIGEFRHLKKLLAVHGRHSCLRTSELIKYSFFKNICFCSPQVVYFFYTLFSSTTIYSAWIILGFNIIFTGLPPFALAIFEKDLTHDVISLYPELYCTSDRKQPLSLWSFFVWELQAFLQGVVLTLGIIYSMASFQTAPYVEDGKVASADGVGMLLAEAVVWAVTLKIIVFLRHWTIITHVCIWLSLFAFYMVLLILNTFF</sequence>
<keyword evidence="22" id="KW-1185">Reference proteome</keyword>
<dbReference type="InterPro" id="IPR001757">
    <property type="entry name" value="P_typ_ATPase"/>
</dbReference>
<keyword evidence="6 14" id="KW-0547">Nucleotide-binding</keyword>
<evidence type="ECO:0000256" key="11">
    <source>
        <dbReference type="ARBA" id="ARBA00023136"/>
    </source>
</evidence>
<evidence type="ECO:0000256" key="10">
    <source>
        <dbReference type="ARBA" id="ARBA00022989"/>
    </source>
</evidence>
<dbReference type="GeneID" id="17296870"/>
<dbReference type="SUPFAM" id="SSF56784">
    <property type="entry name" value="HAD-like"/>
    <property type="match status" value="1"/>
</dbReference>
<gene>
    <name evidence="20" type="ORF">GUITHDRAFT_49091</name>
</gene>
<evidence type="ECO:0000313" key="20">
    <source>
        <dbReference type="EMBL" id="EKX40086.1"/>
    </source>
</evidence>
<dbReference type="KEGG" id="gtt:GUITHDRAFT_49091"/>
<evidence type="ECO:0000256" key="14">
    <source>
        <dbReference type="PIRSR" id="PIRSR606539-2"/>
    </source>
</evidence>
<dbReference type="PRINTS" id="PR00119">
    <property type="entry name" value="CATATPASE"/>
</dbReference>
<feature type="binding site" evidence="14">
    <location>
        <position position="483"/>
    </location>
    <ligand>
        <name>ATP</name>
        <dbReference type="ChEBI" id="CHEBI:30616"/>
    </ligand>
</feature>
<keyword evidence="7 14" id="KW-0067">ATP-binding</keyword>
<dbReference type="FunFam" id="3.40.50.1000:FF:000014">
    <property type="entry name" value="Phospholipid-transporting ATPase"/>
    <property type="match status" value="1"/>
</dbReference>
<feature type="transmembrane region" description="Helical" evidence="16">
    <location>
        <begin position="20"/>
        <end position="37"/>
    </location>
</feature>
<dbReference type="Gene3D" id="3.40.1110.10">
    <property type="entry name" value="Calcium-transporting ATPase, cytoplasmic domain N"/>
    <property type="match status" value="1"/>
</dbReference>
<evidence type="ECO:0000256" key="6">
    <source>
        <dbReference type="ARBA" id="ARBA00022741"/>
    </source>
</evidence>
<feature type="transmembrane region" description="Helical" evidence="16">
    <location>
        <begin position="249"/>
        <end position="274"/>
    </location>
</feature>
<evidence type="ECO:0000256" key="1">
    <source>
        <dbReference type="ARBA" id="ARBA00004141"/>
    </source>
</evidence>
<evidence type="ECO:0000256" key="15">
    <source>
        <dbReference type="PIRSR" id="PIRSR606539-3"/>
    </source>
</evidence>
<feature type="transmembrane region" description="Helical" evidence="16">
    <location>
        <begin position="814"/>
        <end position="837"/>
    </location>
</feature>
<keyword evidence="5 15" id="KW-0479">Metal-binding</keyword>
<dbReference type="SFLD" id="SFLDG00002">
    <property type="entry name" value="C1.7:_P-type_atpase_like"/>
    <property type="match status" value="1"/>
</dbReference>
<dbReference type="Pfam" id="PF16212">
    <property type="entry name" value="PhoLip_ATPase_C"/>
    <property type="match status" value="1"/>
</dbReference>
<feature type="binding site" evidence="14">
    <location>
        <position position="618"/>
    </location>
    <ligand>
        <name>ATP</name>
        <dbReference type="ChEBI" id="CHEBI:30616"/>
    </ligand>
</feature>
<dbReference type="InterPro" id="IPR008250">
    <property type="entry name" value="ATPase_P-typ_transduc_dom_A_sf"/>
</dbReference>